<proteinExistence type="predicted"/>
<feature type="region of interest" description="Disordered" evidence="1">
    <location>
        <begin position="1"/>
        <end position="88"/>
    </location>
</feature>
<accession>A0A9P9BYG1</accession>
<dbReference type="Proteomes" id="UP000756346">
    <property type="component" value="Unassembled WGS sequence"/>
</dbReference>
<feature type="compositionally biased region" description="Basic and acidic residues" evidence="1">
    <location>
        <begin position="38"/>
        <end position="48"/>
    </location>
</feature>
<evidence type="ECO:0000313" key="2">
    <source>
        <dbReference type="EMBL" id="KAH7038023.1"/>
    </source>
</evidence>
<evidence type="ECO:0000313" key="3">
    <source>
        <dbReference type="Proteomes" id="UP000756346"/>
    </source>
</evidence>
<name>A0A9P9BYG1_9PEZI</name>
<protein>
    <submittedName>
        <fullName evidence="2">Uncharacterized protein</fullName>
    </submittedName>
</protein>
<feature type="compositionally biased region" description="Basic residues" evidence="1">
    <location>
        <begin position="356"/>
        <end position="367"/>
    </location>
</feature>
<keyword evidence="3" id="KW-1185">Reference proteome</keyword>
<organism evidence="2 3">
    <name type="scientific">Microdochium trichocladiopsis</name>
    <dbReference type="NCBI Taxonomy" id="1682393"/>
    <lineage>
        <taxon>Eukaryota</taxon>
        <taxon>Fungi</taxon>
        <taxon>Dikarya</taxon>
        <taxon>Ascomycota</taxon>
        <taxon>Pezizomycotina</taxon>
        <taxon>Sordariomycetes</taxon>
        <taxon>Xylariomycetidae</taxon>
        <taxon>Xylariales</taxon>
        <taxon>Microdochiaceae</taxon>
        <taxon>Microdochium</taxon>
    </lineage>
</organism>
<dbReference type="AlphaFoldDB" id="A0A9P9BYG1"/>
<reference evidence="2" key="1">
    <citation type="journal article" date="2021" name="Nat. Commun.">
        <title>Genetic determinants of endophytism in the Arabidopsis root mycobiome.</title>
        <authorList>
            <person name="Mesny F."/>
            <person name="Miyauchi S."/>
            <person name="Thiergart T."/>
            <person name="Pickel B."/>
            <person name="Atanasova L."/>
            <person name="Karlsson M."/>
            <person name="Huettel B."/>
            <person name="Barry K.W."/>
            <person name="Haridas S."/>
            <person name="Chen C."/>
            <person name="Bauer D."/>
            <person name="Andreopoulos W."/>
            <person name="Pangilinan J."/>
            <person name="LaButti K."/>
            <person name="Riley R."/>
            <person name="Lipzen A."/>
            <person name="Clum A."/>
            <person name="Drula E."/>
            <person name="Henrissat B."/>
            <person name="Kohler A."/>
            <person name="Grigoriev I.V."/>
            <person name="Martin F.M."/>
            <person name="Hacquard S."/>
        </authorList>
    </citation>
    <scope>NUCLEOTIDE SEQUENCE</scope>
    <source>
        <strain evidence="2">MPI-CAGE-CH-0230</strain>
    </source>
</reference>
<evidence type="ECO:0000256" key="1">
    <source>
        <dbReference type="SAM" id="MobiDB-lite"/>
    </source>
</evidence>
<dbReference type="RefSeq" id="XP_046017144.1">
    <property type="nucleotide sequence ID" value="XM_046156417.1"/>
</dbReference>
<feature type="region of interest" description="Disordered" evidence="1">
    <location>
        <begin position="152"/>
        <end position="376"/>
    </location>
</feature>
<feature type="compositionally biased region" description="Low complexity" evidence="1">
    <location>
        <begin position="63"/>
        <end position="80"/>
    </location>
</feature>
<dbReference type="EMBL" id="JAGTJQ010000002">
    <property type="protein sequence ID" value="KAH7038023.1"/>
    <property type="molecule type" value="Genomic_DNA"/>
</dbReference>
<dbReference type="GeneID" id="70185963"/>
<comment type="caution">
    <text evidence="2">The sequence shown here is derived from an EMBL/GenBank/DDBJ whole genome shotgun (WGS) entry which is preliminary data.</text>
</comment>
<gene>
    <name evidence="2" type="ORF">B0I36DRAFT_346050</name>
</gene>
<feature type="compositionally biased region" description="Low complexity" evidence="1">
    <location>
        <begin position="272"/>
        <end position="293"/>
    </location>
</feature>
<feature type="compositionally biased region" description="Low complexity" evidence="1">
    <location>
        <begin position="210"/>
        <end position="243"/>
    </location>
</feature>
<sequence length="389" mass="41559">MASSQTRPAAMSGDSAARNIKGPGHGAPAAPVRQTVRYIKEKPFDRSRLTPWQREMLSRRKQSSQPQASSGASSPPSNAAVTPSPYAFLYPPSKAIRVHEPVKQATVRSPAQARKGGIRMIMSSTSVAQAGNGSLSMTQRVRGKMVTTMLPSATAPMPVRIGDRPKEQNTQQQQQKGDKGDGTKTTKSHKHTLPRPHVDEPAAALRKGNTPPTATLAAPTTTLSCNSPAPTATPRTTTMMRSPSPEPRQQPVSRKRRRRIVVDSEDSDDDMAVAAAAAAAAAAITTAASTVEAKQASSQTKPSTTHKEPPCRAMTPDTDEATHDQPGSPKRAAAKRLKTSPPSSPPKGVAVYTSGHRARRSSSHTRRGPAQSQFFLNGERLEKNRFILA</sequence>